<evidence type="ECO:0000313" key="9">
    <source>
        <dbReference type="Proteomes" id="UP000432015"/>
    </source>
</evidence>
<dbReference type="InterPro" id="IPR016167">
    <property type="entry name" value="FAD-bd_PCMH_sub1"/>
</dbReference>
<evidence type="ECO:0000256" key="6">
    <source>
        <dbReference type="SAM" id="MobiDB-lite"/>
    </source>
</evidence>
<evidence type="ECO:0000256" key="1">
    <source>
        <dbReference type="ARBA" id="ARBA00001974"/>
    </source>
</evidence>
<evidence type="ECO:0000256" key="3">
    <source>
        <dbReference type="ARBA" id="ARBA00022630"/>
    </source>
</evidence>
<dbReference type="PROSITE" id="PS51257">
    <property type="entry name" value="PROKAR_LIPOPROTEIN"/>
    <property type="match status" value="1"/>
</dbReference>
<comment type="cofactor">
    <cofactor evidence="1">
        <name>FAD</name>
        <dbReference type="ChEBI" id="CHEBI:57692"/>
    </cofactor>
</comment>
<sequence length="500" mass="52897">MRRRTVLKAAVLAPLAASGCADGDKPEPRRRPTRAARPAATATPADWNALPKDLEGRLVRPSDDDYDEARRLYIPRYDSRRPQGIAYCETPADVSTCLAFAAARRVPVALRCGGHSYAGWSTGPGLVVDVSPMNAVTVGGGRATVGAGTRLIDLYDRLAARGAGVPAGSCPTVGVAGLTLGGGIGSMSRAYGLTCDVLESVGIVTADGRVRTCDAHRDPDLFWACRGGGGGNFGAAVSFTFRTHEVHEVTPFFLSWPWSRAAEVVRGWQGWTRTAPDEVWTSLQLQSEPDGPTPTVEIAGLALADAERHIGRLTAAIGADPVSSTARNRPYMDAVRLLGGCSGQSIEQCHGQGTLPGLRPGGAFPRTDYGGRSHVAYRPLPDTAVAVLLRRMELGNGVADRSVLMDALGGAAGRVRPGDTAFPHRAALFCVQYLAPDPAWLDGTHGAMEPHLGGTAYVNYIDSGLKGWARAYYGPNLERLAKVKAAYDPDRLFGFPQAVG</sequence>
<dbReference type="PANTHER" id="PTHR42973:SF39">
    <property type="entry name" value="FAD-BINDING PCMH-TYPE DOMAIN-CONTAINING PROTEIN"/>
    <property type="match status" value="1"/>
</dbReference>
<dbReference type="InterPro" id="IPR016169">
    <property type="entry name" value="FAD-bd_PCMH_sub2"/>
</dbReference>
<keyword evidence="9" id="KW-1185">Reference proteome</keyword>
<dbReference type="RefSeq" id="WP_156218876.1">
    <property type="nucleotide sequence ID" value="NZ_WOFH01000009.1"/>
</dbReference>
<dbReference type="PANTHER" id="PTHR42973">
    <property type="entry name" value="BINDING OXIDOREDUCTASE, PUTATIVE (AFU_ORTHOLOGUE AFUA_1G17690)-RELATED"/>
    <property type="match status" value="1"/>
</dbReference>
<organism evidence="8 9">
    <name type="scientific">Actinomadura litoris</name>
    <dbReference type="NCBI Taxonomy" id="2678616"/>
    <lineage>
        <taxon>Bacteria</taxon>
        <taxon>Bacillati</taxon>
        <taxon>Actinomycetota</taxon>
        <taxon>Actinomycetes</taxon>
        <taxon>Streptosporangiales</taxon>
        <taxon>Thermomonosporaceae</taxon>
        <taxon>Actinomadura</taxon>
    </lineage>
</organism>
<proteinExistence type="inferred from homology"/>
<feature type="compositionally biased region" description="Low complexity" evidence="6">
    <location>
        <begin position="35"/>
        <end position="44"/>
    </location>
</feature>
<dbReference type="Pfam" id="PF01565">
    <property type="entry name" value="FAD_binding_4"/>
    <property type="match status" value="1"/>
</dbReference>
<dbReference type="Gene3D" id="3.30.43.10">
    <property type="entry name" value="Uridine Diphospho-n-acetylenolpyruvylglucosamine Reductase, domain 2"/>
    <property type="match status" value="1"/>
</dbReference>
<keyword evidence="5" id="KW-0560">Oxidoreductase</keyword>
<evidence type="ECO:0000259" key="7">
    <source>
        <dbReference type="PROSITE" id="PS51387"/>
    </source>
</evidence>
<dbReference type="InterPro" id="IPR016166">
    <property type="entry name" value="FAD-bd_PCMH"/>
</dbReference>
<evidence type="ECO:0000256" key="4">
    <source>
        <dbReference type="ARBA" id="ARBA00022827"/>
    </source>
</evidence>
<accession>A0A7K1L5J1</accession>
<evidence type="ECO:0000313" key="8">
    <source>
        <dbReference type="EMBL" id="MUN39690.1"/>
    </source>
</evidence>
<gene>
    <name evidence="8" type="ORF">GNZ18_24280</name>
</gene>
<dbReference type="InterPro" id="IPR036318">
    <property type="entry name" value="FAD-bd_PCMH-like_sf"/>
</dbReference>
<feature type="region of interest" description="Disordered" evidence="6">
    <location>
        <begin position="18"/>
        <end position="44"/>
    </location>
</feature>
<dbReference type="Pfam" id="PF08031">
    <property type="entry name" value="BBE"/>
    <property type="match status" value="1"/>
</dbReference>
<dbReference type="InterPro" id="IPR050416">
    <property type="entry name" value="FAD-linked_Oxidoreductase"/>
</dbReference>
<dbReference type="PROSITE" id="PS51387">
    <property type="entry name" value="FAD_PCMH"/>
    <property type="match status" value="1"/>
</dbReference>
<dbReference type="AlphaFoldDB" id="A0A7K1L5J1"/>
<dbReference type="SUPFAM" id="SSF56176">
    <property type="entry name" value="FAD-binding/transporter-associated domain-like"/>
    <property type="match status" value="1"/>
</dbReference>
<dbReference type="EMBL" id="WOFH01000009">
    <property type="protein sequence ID" value="MUN39690.1"/>
    <property type="molecule type" value="Genomic_DNA"/>
</dbReference>
<evidence type="ECO:0000256" key="5">
    <source>
        <dbReference type="ARBA" id="ARBA00023002"/>
    </source>
</evidence>
<dbReference type="GO" id="GO:0016491">
    <property type="term" value="F:oxidoreductase activity"/>
    <property type="evidence" value="ECO:0007669"/>
    <property type="project" value="UniProtKB-KW"/>
</dbReference>
<feature type="domain" description="FAD-binding PCMH-type" evidence="7">
    <location>
        <begin position="77"/>
        <end position="246"/>
    </location>
</feature>
<comment type="similarity">
    <text evidence="2">Belongs to the oxygen-dependent FAD-linked oxidoreductase family.</text>
</comment>
<reference evidence="8 9" key="1">
    <citation type="submission" date="2019-11" db="EMBL/GenBank/DDBJ databases">
        <authorList>
            <person name="Cao P."/>
        </authorList>
    </citation>
    <scope>NUCLEOTIDE SEQUENCE [LARGE SCALE GENOMIC DNA]</scope>
    <source>
        <strain evidence="8 9">NEAU-AAG5</strain>
    </source>
</reference>
<keyword evidence="4" id="KW-0274">FAD</keyword>
<dbReference type="Gene3D" id="3.40.462.20">
    <property type="match status" value="1"/>
</dbReference>
<dbReference type="Gene3D" id="3.30.465.10">
    <property type="match status" value="1"/>
</dbReference>
<dbReference type="InterPro" id="IPR012951">
    <property type="entry name" value="BBE"/>
</dbReference>
<dbReference type="GO" id="GO:0071949">
    <property type="term" value="F:FAD binding"/>
    <property type="evidence" value="ECO:0007669"/>
    <property type="project" value="InterPro"/>
</dbReference>
<dbReference type="Proteomes" id="UP000432015">
    <property type="component" value="Unassembled WGS sequence"/>
</dbReference>
<comment type="caution">
    <text evidence="8">The sequence shown here is derived from an EMBL/GenBank/DDBJ whole genome shotgun (WGS) entry which is preliminary data.</text>
</comment>
<keyword evidence="3" id="KW-0285">Flavoprotein</keyword>
<dbReference type="InterPro" id="IPR006094">
    <property type="entry name" value="Oxid_FAD_bind_N"/>
</dbReference>
<protein>
    <submittedName>
        <fullName evidence="8">FAD-binding protein</fullName>
    </submittedName>
</protein>
<evidence type="ECO:0000256" key="2">
    <source>
        <dbReference type="ARBA" id="ARBA00005466"/>
    </source>
</evidence>
<name>A0A7K1L5J1_9ACTN</name>